<dbReference type="Gene3D" id="3.40.30.10">
    <property type="entry name" value="Glutaredoxin"/>
    <property type="match status" value="1"/>
</dbReference>
<keyword evidence="2" id="KW-1185">Reference proteome</keyword>
<protein>
    <submittedName>
        <fullName evidence="1">Uncharacterized protein</fullName>
    </submittedName>
</protein>
<reference evidence="1" key="1">
    <citation type="submission" date="2016-10" db="EMBL/GenBank/DDBJ databases">
        <authorList>
            <person name="Benchimol M."/>
            <person name="Almeida L.G."/>
            <person name="Vasconcelos A.T."/>
            <person name="Perreira-Neves A."/>
            <person name="Rosa I.A."/>
            <person name="Tasca T."/>
            <person name="Bogo M.R."/>
            <person name="de Souza W."/>
        </authorList>
    </citation>
    <scope>NUCLEOTIDE SEQUENCE [LARGE SCALE GENOMIC DNA]</scope>
    <source>
        <strain evidence="1">K</strain>
    </source>
</reference>
<comment type="caution">
    <text evidence="1">The sequence shown here is derived from an EMBL/GenBank/DDBJ whole genome shotgun (WGS) entry which is preliminary data.</text>
</comment>
<dbReference type="EMBL" id="MLAK01000020">
    <property type="protein sequence ID" value="OHT17273.1"/>
    <property type="molecule type" value="Genomic_DNA"/>
</dbReference>
<dbReference type="GeneID" id="94848317"/>
<name>A0A1J4L181_9EUKA</name>
<evidence type="ECO:0000313" key="2">
    <source>
        <dbReference type="Proteomes" id="UP000179807"/>
    </source>
</evidence>
<dbReference type="AlphaFoldDB" id="A0A1J4L181"/>
<dbReference type="VEuPathDB" id="TrichDB:TRFO_41158"/>
<gene>
    <name evidence="1" type="ORF">TRFO_41158</name>
</gene>
<dbReference type="Proteomes" id="UP000179807">
    <property type="component" value="Unassembled WGS sequence"/>
</dbReference>
<dbReference type="RefSeq" id="XP_068370409.1">
    <property type="nucleotide sequence ID" value="XM_068513613.1"/>
</dbReference>
<organism evidence="1 2">
    <name type="scientific">Tritrichomonas foetus</name>
    <dbReference type="NCBI Taxonomy" id="1144522"/>
    <lineage>
        <taxon>Eukaryota</taxon>
        <taxon>Metamonada</taxon>
        <taxon>Parabasalia</taxon>
        <taxon>Tritrichomonadida</taxon>
        <taxon>Tritrichomonadidae</taxon>
        <taxon>Tritrichomonas</taxon>
    </lineage>
</organism>
<proteinExistence type="predicted"/>
<sequence length="229" mass="26092">MIAILFILSTSSPGIIYGNEKSNIIFEVFLDPSDEEVKPFVQKVKDLIDQYGNIYKIVIHPTPTKVNKLSYAFTRMIYAVYRSEIKRGQFYLPWAILNHQEPFLNSNNVTESELLSQILPGYSTPLQINTDRLRELYSDEYTNALVLESILYAEMKGITTFPSISLDNVQFPISTLQNVLNRRSNTKADITHPGISYGNESAPYKVHVFIDPSAPETQAFFSQITLVIR</sequence>
<evidence type="ECO:0000313" key="1">
    <source>
        <dbReference type="EMBL" id="OHT17273.1"/>
    </source>
</evidence>
<accession>A0A1J4L181</accession>